<keyword evidence="3" id="KW-1185">Reference proteome</keyword>
<accession>A0ABW2M354</accession>
<feature type="transmembrane region" description="Helical" evidence="1">
    <location>
        <begin position="42"/>
        <end position="64"/>
    </location>
</feature>
<evidence type="ECO:0000313" key="3">
    <source>
        <dbReference type="Proteomes" id="UP001596550"/>
    </source>
</evidence>
<evidence type="ECO:0000313" key="2">
    <source>
        <dbReference type="EMBL" id="MFC7347852.1"/>
    </source>
</evidence>
<sequence>MFNIISYLLFLSISSYITIDVGRRCYNAGKYYLDYLIHDANLCLTINRILLGCYYLINLGYIAINLASWDRVNSMEQLLSVTVIRIGYITLILCFLHFMNIFTLYFLRKELTIKY</sequence>
<reference evidence="3" key="1">
    <citation type="journal article" date="2019" name="Int. J. Syst. Evol. Microbiol.">
        <title>The Global Catalogue of Microorganisms (GCM) 10K type strain sequencing project: providing services to taxonomists for standard genome sequencing and annotation.</title>
        <authorList>
            <consortium name="The Broad Institute Genomics Platform"/>
            <consortium name="The Broad Institute Genome Sequencing Center for Infectious Disease"/>
            <person name="Wu L."/>
            <person name="Ma J."/>
        </authorList>
    </citation>
    <scope>NUCLEOTIDE SEQUENCE [LARGE SCALE GENOMIC DNA]</scope>
    <source>
        <strain evidence="3">CCUG 54781</strain>
    </source>
</reference>
<keyword evidence="1" id="KW-0472">Membrane</keyword>
<evidence type="ECO:0000256" key="1">
    <source>
        <dbReference type="SAM" id="Phobius"/>
    </source>
</evidence>
<feature type="transmembrane region" description="Helical" evidence="1">
    <location>
        <begin position="84"/>
        <end position="107"/>
    </location>
</feature>
<proteinExistence type="predicted"/>
<keyword evidence="1" id="KW-0812">Transmembrane</keyword>
<protein>
    <submittedName>
        <fullName evidence="2">Uncharacterized protein</fullName>
    </submittedName>
</protein>
<dbReference type="RefSeq" id="WP_378180432.1">
    <property type="nucleotide sequence ID" value="NZ_JBHTCR010000006.1"/>
</dbReference>
<name>A0ABW2M354_9FLAO</name>
<dbReference type="Proteomes" id="UP001596550">
    <property type="component" value="Unassembled WGS sequence"/>
</dbReference>
<keyword evidence="1" id="KW-1133">Transmembrane helix</keyword>
<organism evidence="2 3">
    <name type="scientific">Chryseobacterium zhengzhouense</name>
    <dbReference type="NCBI Taxonomy" id="1636086"/>
    <lineage>
        <taxon>Bacteria</taxon>
        <taxon>Pseudomonadati</taxon>
        <taxon>Bacteroidota</taxon>
        <taxon>Flavobacteriia</taxon>
        <taxon>Flavobacteriales</taxon>
        <taxon>Weeksellaceae</taxon>
        <taxon>Chryseobacterium group</taxon>
        <taxon>Chryseobacterium</taxon>
    </lineage>
</organism>
<comment type="caution">
    <text evidence="2">The sequence shown here is derived from an EMBL/GenBank/DDBJ whole genome shotgun (WGS) entry which is preliminary data.</text>
</comment>
<dbReference type="EMBL" id="JBHTCR010000006">
    <property type="protein sequence ID" value="MFC7347852.1"/>
    <property type="molecule type" value="Genomic_DNA"/>
</dbReference>
<gene>
    <name evidence="2" type="ORF">ACFQO9_14085</name>
</gene>
<feature type="transmembrane region" description="Helical" evidence="1">
    <location>
        <begin position="6"/>
        <end position="22"/>
    </location>
</feature>